<evidence type="ECO:0000313" key="2">
    <source>
        <dbReference type="EMBL" id="MBB2899265.1"/>
    </source>
</evidence>
<accession>A0A7W4XVM0</accession>
<dbReference type="RefSeq" id="WP_183389961.1">
    <property type="nucleotide sequence ID" value="NZ_JACHVY010000001.1"/>
</dbReference>
<organism evidence="2 3">
    <name type="scientific">Kineococcus radiotolerans</name>
    <dbReference type="NCBI Taxonomy" id="131568"/>
    <lineage>
        <taxon>Bacteria</taxon>
        <taxon>Bacillati</taxon>
        <taxon>Actinomycetota</taxon>
        <taxon>Actinomycetes</taxon>
        <taxon>Kineosporiales</taxon>
        <taxon>Kineosporiaceae</taxon>
        <taxon>Kineococcus</taxon>
    </lineage>
</organism>
<name>A0A7W4XVM0_KINRA</name>
<dbReference type="Gene3D" id="3.40.50.720">
    <property type="entry name" value="NAD(P)-binding Rossmann-like Domain"/>
    <property type="match status" value="1"/>
</dbReference>
<dbReference type="PANTHER" id="PTHR15020:SF50">
    <property type="entry name" value="UPF0659 PROTEIN YMR090W"/>
    <property type="match status" value="1"/>
</dbReference>
<feature type="domain" description="NAD(P)-binding" evidence="1">
    <location>
        <begin position="16"/>
        <end position="200"/>
    </location>
</feature>
<evidence type="ECO:0000313" key="3">
    <source>
        <dbReference type="Proteomes" id="UP000533269"/>
    </source>
</evidence>
<dbReference type="InterPro" id="IPR036291">
    <property type="entry name" value="NAD(P)-bd_dom_sf"/>
</dbReference>
<comment type="caution">
    <text evidence="2">The sequence shown here is derived from an EMBL/GenBank/DDBJ whole genome shotgun (WGS) entry which is preliminary data.</text>
</comment>
<protein>
    <recommendedName>
        <fullName evidence="1">NAD(P)-binding domain-containing protein</fullName>
    </recommendedName>
</protein>
<evidence type="ECO:0000259" key="1">
    <source>
        <dbReference type="Pfam" id="PF13460"/>
    </source>
</evidence>
<dbReference type="PANTHER" id="PTHR15020">
    <property type="entry name" value="FLAVIN REDUCTASE-RELATED"/>
    <property type="match status" value="1"/>
</dbReference>
<dbReference type="EMBL" id="JACHVY010000001">
    <property type="protein sequence ID" value="MBB2899265.1"/>
    <property type="molecule type" value="Genomic_DNA"/>
</dbReference>
<reference evidence="2 3" key="1">
    <citation type="submission" date="2020-08" db="EMBL/GenBank/DDBJ databases">
        <title>The Agave Microbiome: Exploring the role of microbial communities in plant adaptations to desert environments.</title>
        <authorList>
            <person name="Partida-Martinez L.P."/>
        </authorList>
    </citation>
    <scope>NUCLEOTIDE SEQUENCE [LARGE SCALE GENOMIC DNA]</scope>
    <source>
        <strain evidence="2 3">AS2.23</strain>
    </source>
</reference>
<sequence>MTPAPPPAPLQIAVLGASGATGLHLVRRALERGHTVVAVARRPDRISVADQPRLLRRAADVTDPRSVDEALRDNPVVVSGLGAVGKERGVLTAGARAVVAARPERVVWLGAFGTGPSATAAGPLTRNLLRVVLRTEIEDKVSADTLVLAAGGTVVHAGPLTNGPGGASPRAVTLERAPRRLFPAPISRASVAAVMLDAAESGVSGVIVPLDS</sequence>
<dbReference type="Pfam" id="PF13460">
    <property type="entry name" value="NAD_binding_10"/>
    <property type="match status" value="1"/>
</dbReference>
<gene>
    <name evidence="2" type="ORF">FHR75_000053</name>
</gene>
<dbReference type="InterPro" id="IPR016040">
    <property type="entry name" value="NAD(P)-bd_dom"/>
</dbReference>
<dbReference type="AlphaFoldDB" id="A0A7W4XVM0"/>
<dbReference type="SUPFAM" id="SSF51735">
    <property type="entry name" value="NAD(P)-binding Rossmann-fold domains"/>
    <property type="match status" value="1"/>
</dbReference>
<proteinExistence type="predicted"/>
<reference evidence="2 3" key="2">
    <citation type="submission" date="2020-08" db="EMBL/GenBank/DDBJ databases">
        <authorList>
            <person name="Partida-Martinez L."/>
            <person name="Huntemann M."/>
            <person name="Clum A."/>
            <person name="Wang J."/>
            <person name="Palaniappan K."/>
            <person name="Ritter S."/>
            <person name="Chen I.-M."/>
            <person name="Stamatis D."/>
            <person name="Reddy T."/>
            <person name="O'Malley R."/>
            <person name="Daum C."/>
            <person name="Shapiro N."/>
            <person name="Ivanova N."/>
            <person name="Kyrpides N."/>
            <person name="Woyke T."/>
        </authorList>
    </citation>
    <scope>NUCLEOTIDE SEQUENCE [LARGE SCALE GENOMIC DNA]</scope>
    <source>
        <strain evidence="2 3">AS2.23</strain>
    </source>
</reference>
<dbReference type="Proteomes" id="UP000533269">
    <property type="component" value="Unassembled WGS sequence"/>
</dbReference>